<protein>
    <recommendedName>
        <fullName evidence="4">Spermidine synthase</fullName>
    </recommendedName>
</protein>
<dbReference type="CDD" id="cd02440">
    <property type="entry name" value="AdoMet_MTases"/>
    <property type="match status" value="1"/>
</dbReference>
<gene>
    <name evidence="2" type="ORF">UV09_C0011G0009</name>
</gene>
<comment type="caution">
    <text evidence="2">The sequence shown here is derived from an EMBL/GenBank/DDBJ whole genome shotgun (WGS) entry which is preliminary data.</text>
</comment>
<dbReference type="PANTHER" id="PTHR43317">
    <property type="entry name" value="THERMOSPERMINE SYNTHASE ACAULIS5"/>
    <property type="match status" value="1"/>
</dbReference>
<dbReference type="AlphaFoldDB" id="A0A0G1BKX7"/>
<dbReference type="PANTHER" id="PTHR43317:SF1">
    <property type="entry name" value="THERMOSPERMINE SYNTHASE ACAULIS5"/>
    <property type="match status" value="1"/>
</dbReference>
<evidence type="ECO:0000256" key="1">
    <source>
        <dbReference type="ARBA" id="ARBA00023115"/>
    </source>
</evidence>
<dbReference type="Proteomes" id="UP000034320">
    <property type="component" value="Unassembled WGS sequence"/>
</dbReference>
<dbReference type="GO" id="GO:0006596">
    <property type="term" value="P:polyamine biosynthetic process"/>
    <property type="evidence" value="ECO:0007669"/>
    <property type="project" value="UniProtKB-KW"/>
</dbReference>
<proteinExistence type="predicted"/>
<dbReference type="EMBL" id="LCDD01000011">
    <property type="protein sequence ID" value="KKS46946.1"/>
    <property type="molecule type" value="Genomic_DNA"/>
</dbReference>
<evidence type="ECO:0000313" key="2">
    <source>
        <dbReference type="EMBL" id="KKS46946.1"/>
    </source>
</evidence>
<dbReference type="InterPro" id="IPR029063">
    <property type="entry name" value="SAM-dependent_MTases_sf"/>
</dbReference>
<reference evidence="2 3" key="1">
    <citation type="journal article" date="2015" name="Nature">
        <title>rRNA introns, odd ribosomes, and small enigmatic genomes across a large radiation of phyla.</title>
        <authorList>
            <person name="Brown C.T."/>
            <person name="Hug L.A."/>
            <person name="Thomas B.C."/>
            <person name="Sharon I."/>
            <person name="Castelle C.J."/>
            <person name="Singh A."/>
            <person name="Wilkins M.J."/>
            <person name="Williams K.H."/>
            <person name="Banfield J.F."/>
        </authorList>
    </citation>
    <scope>NUCLEOTIDE SEQUENCE [LARGE SCALE GENOMIC DNA]</scope>
</reference>
<sequence>MIFPSLFPRKNILRFKSKINREIRVVNRNGKKIVYAGGAEQTGGTITGMWEKAFNKIRNPKSEIRNSLVLGLGGGDVLRILAGRYPGIKMACVELDPVMIEAAENFFNIRQIPKLQIIQADAYKYMKKNRRKYDLIVTDLFIGKHNPEIFRKKDFLSFLKKGLTDEGLAVYNSHFKAADVREFRDFEGLCRDVFGQVSVIVKYKFSRILILC</sequence>
<evidence type="ECO:0000313" key="3">
    <source>
        <dbReference type="Proteomes" id="UP000034320"/>
    </source>
</evidence>
<keyword evidence="1" id="KW-0620">Polyamine biosynthesis</keyword>
<dbReference type="NCBIfam" id="NF037959">
    <property type="entry name" value="MFS_SpdSyn"/>
    <property type="match status" value="1"/>
</dbReference>
<dbReference type="SUPFAM" id="SSF53335">
    <property type="entry name" value="S-adenosyl-L-methionine-dependent methyltransferases"/>
    <property type="match status" value="1"/>
</dbReference>
<dbReference type="Gene3D" id="3.40.50.150">
    <property type="entry name" value="Vaccinia Virus protein VP39"/>
    <property type="match status" value="1"/>
</dbReference>
<evidence type="ECO:0008006" key="4">
    <source>
        <dbReference type="Google" id="ProtNLM"/>
    </source>
</evidence>
<organism evidence="2 3">
    <name type="scientific">Candidatus Gottesmanbacteria bacterium GW2011_GWA2_42_18</name>
    <dbReference type="NCBI Taxonomy" id="1618442"/>
    <lineage>
        <taxon>Bacteria</taxon>
        <taxon>Candidatus Gottesmaniibacteriota</taxon>
    </lineage>
</organism>
<dbReference type="Pfam" id="PF01564">
    <property type="entry name" value="Spermine_synth"/>
    <property type="match status" value="1"/>
</dbReference>
<accession>A0A0G1BKX7</accession>
<name>A0A0G1BKX7_9BACT</name>